<dbReference type="OrthoDB" id="5994at2759"/>
<evidence type="ECO:0000256" key="1">
    <source>
        <dbReference type="PROSITE-ProRule" id="PRU00453"/>
    </source>
</evidence>
<dbReference type="InterPro" id="IPR007529">
    <property type="entry name" value="Znf_HIT"/>
</dbReference>
<evidence type="ECO:0000313" key="4">
    <source>
        <dbReference type="EMBL" id="CAD5227109.1"/>
    </source>
</evidence>
<dbReference type="Gene3D" id="3.30.60.190">
    <property type="match status" value="1"/>
</dbReference>
<evidence type="ECO:0000313" key="8">
    <source>
        <dbReference type="WBParaSite" id="BXY_0785300.1"/>
    </source>
</evidence>
<feature type="compositionally biased region" description="Acidic residues" evidence="2">
    <location>
        <begin position="60"/>
        <end position="76"/>
    </location>
</feature>
<reference evidence="8" key="1">
    <citation type="submission" date="2016-11" db="UniProtKB">
        <authorList>
            <consortium name="WormBaseParasite"/>
        </authorList>
    </citation>
    <scope>IDENTIFICATION</scope>
</reference>
<evidence type="ECO:0000256" key="2">
    <source>
        <dbReference type="SAM" id="MobiDB-lite"/>
    </source>
</evidence>
<dbReference type="Proteomes" id="UP000659654">
    <property type="component" value="Unassembled WGS sequence"/>
</dbReference>
<dbReference type="EMBL" id="CAJFDI010000004">
    <property type="protein sequence ID" value="CAD5227109.1"/>
    <property type="molecule type" value="Genomic_DNA"/>
</dbReference>
<dbReference type="PROSITE" id="PS51083">
    <property type="entry name" value="ZF_HIT"/>
    <property type="match status" value="1"/>
</dbReference>
<feature type="region of interest" description="Disordered" evidence="2">
    <location>
        <begin position="58"/>
        <end position="141"/>
    </location>
</feature>
<keyword evidence="7" id="KW-1185">Reference proteome</keyword>
<sequence length="221" mass="25599">MSSKYSTCAFCHLDFKGVYKCPKCKKDYCNLKCYRSKEHMECSNAFYQDQIARHVGKELEETDSDDQSVEGDELDEMDKATTSEEKVQKQKEEDNKAEADGKQKDKAKSHMTFSEYMSHHSAEDRLKTEEELNPDIGLRPGEELVIDEDDDPEYIQEVVESSMKDFENLTDEELDQKLKEMGMDPEKEDELFGKLTADERKSFQRIADEMFGIKSTSAFNK</sequence>
<evidence type="ECO:0000313" key="7">
    <source>
        <dbReference type="Proteomes" id="UP000659654"/>
    </source>
</evidence>
<protein>
    <submittedName>
        <fullName evidence="4">(pine wood nematode) hypothetical protein</fullName>
    </submittedName>
    <submittedName>
        <fullName evidence="8">HIT-type domain-containing protein</fullName>
    </submittedName>
</protein>
<dbReference type="WBParaSite" id="BXY_0785300.1">
    <property type="protein sequence ID" value="BXY_0785300.1"/>
    <property type="gene ID" value="BXY_0785300"/>
</dbReference>
<dbReference type="Proteomes" id="UP000095284">
    <property type="component" value="Unplaced"/>
</dbReference>
<feature type="compositionally biased region" description="Basic and acidic residues" evidence="2">
    <location>
        <begin position="117"/>
        <end position="130"/>
    </location>
</feature>
<proteinExistence type="predicted"/>
<feature type="domain" description="HIT-type" evidence="3">
    <location>
        <begin position="8"/>
        <end position="42"/>
    </location>
</feature>
<dbReference type="EMBL" id="CAJFCV020000004">
    <property type="protein sequence ID" value="CAG9116938.1"/>
    <property type="molecule type" value="Genomic_DNA"/>
</dbReference>
<feature type="compositionally biased region" description="Basic and acidic residues" evidence="2">
    <location>
        <begin position="77"/>
        <end position="108"/>
    </location>
</feature>
<organism evidence="6 8">
    <name type="scientific">Bursaphelenchus xylophilus</name>
    <name type="common">Pinewood nematode worm</name>
    <name type="synonym">Aphelenchoides xylophilus</name>
    <dbReference type="NCBI Taxonomy" id="6326"/>
    <lineage>
        <taxon>Eukaryota</taxon>
        <taxon>Metazoa</taxon>
        <taxon>Ecdysozoa</taxon>
        <taxon>Nematoda</taxon>
        <taxon>Chromadorea</taxon>
        <taxon>Rhabditida</taxon>
        <taxon>Tylenchina</taxon>
        <taxon>Tylenchomorpha</taxon>
        <taxon>Aphelenchoidea</taxon>
        <taxon>Aphelenchoididae</taxon>
        <taxon>Bursaphelenchus</taxon>
    </lineage>
</organism>
<dbReference type="SMR" id="A0A1I7S4C1"/>
<dbReference type="eggNOG" id="KOG4317">
    <property type="taxonomic scope" value="Eukaryota"/>
</dbReference>
<evidence type="ECO:0000313" key="5">
    <source>
        <dbReference type="EMBL" id="CAG9116938.1"/>
    </source>
</evidence>
<evidence type="ECO:0000259" key="3">
    <source>
        <dbReference type="PROSITE" id="PS51083"/>
    </source>
</evidence>
<name>A0A1I7S4C1_BURXY</name>
<reference evidence="5" key="2">
    <citation type="submission" date="2020-08" db="EMBL/GenBank/DDBJ databases">
        <authorList>
            <person name="Kikuchi T."/>
        </authorList>
    </citation>
    <scope>NUCLEOTIDE SEQUENCE</scope>
    <source>
        <strain evidence="4">Ka4C1</strain>
    </source>
</reference>
<dbReference type="CDD" id="cd23024">
    <property type="entry name" value="zf-HIT_ZNHIT2-3"/>
    <property type="match status" value="1"/>
</dbReference>
<keyword evidence="1" id="KW-0863">Zinc-finger</keyword>
<dbReference type="Proteomes" id="UP000582659">
    <property type="component" value="Unassembled WGS sequence"/>
</dbReference>
<evidence type="ECO:0000313" key="6">
    <source>
        <dbReference type="Proteomes" id="UP000095284"/>
    </source>
</evidence>
<keyword evidence="1" id="KW-0479">Metal-binding</keyword>
<dbReference type="AlphaFoldDB" id="A0A1I7S4C1"/>
<gene>
    <name evidence="4" type="ORF">BXYJ_LOCUS9654</name>
</gene>
<accession>A0A1I7S4C1</accession>
<keyword evidence="1" id="KW-0862">Zinc</keyword>
<dbReference type="GO" id="GO:0008270">
    <property type="term" value="F:zinc ion binding"/>
    <property type="evidence" value="ECO:0007669"/>
    <property type="project" value="UniProtKB-UniRule"/>
</dbReference>